<dbReference type="PATRIC" id="fig|1198232.3.peg.965"/>
<dbReference type="CDD" id="cd01856">
    <property type="entry name" value="YlqF"/>
    <property type="match status" value="1"/>
</dbReference>
<dbReference type="GO" id="GO:0006412">
    <property type="term" value="P:translation"/>
    <property type="evidence" value="ECO:0007669"/>
    <property type="project" value="TreeGrafter"/>
</dbReference>
<dbReference type="FunFam" id="3.40.50.300:FF:000590">
    <property type="entry name" value="Ribosome biogenesis GTPase A"/>
    <property type="match status" value="1"/>
</dbReference>
<keyword evidence="4 8" id="KW-0547">Nucleotide-binding</keyword>
<comment type="similarity">
    <text evidence="8">Belongs to the TRAFAC class YlqF/YawG GTPase family. MTG1 subfamily.</text>
</comment>
<evidence type="ECO:0000256" key="3">
    <source>
        <dbReference type="ARBA" id="ARBA00022490"/>
    </source>
</evidence>
<feature type="binding site" evidence="9">
    <location>
        <begin position="124"/>
        <end position="129"/>
    </location>
    <ligand>
        <name>GTP</name>
        <dbReference type="ChEBI" id="CHEBI:37565"/>
    </ligand>
</feature>
<evidence type="ECO:0000256" key="2">
    <source>
        <dbReference type="ARBA" id="ARBA00014898"/>
    </source>
</evidence>
<dbReference type="Pfam" id="PF01926">
    <property type="entry name" value="MMR_HSR1"/>
    <property type="match status" value="1"/>
</dbReference>
<dbReference type="InterPro" id="IPR006073">
    <property type="entry name" value="GTP-bd"/>
</dbReference>
<evidence type="ECO:0000313" key="11">
    <source>
        <dbReference type="EMBL" id="AGS39298.1"/>
    </source>
</evidence>
<dbReference type="GO" id="GO:0005737">
    <property type="term" value="C:cytoplasm"/>
    <property type="evidence" value="ECO:0007669"/>
    <property type="project" value="UniProtKB-SubCell"/>
</dbReference>
<protein>
    <recommendedName>
        <fullName evidence="2 8">Ribosome biogenesis GTPase A</fullName>
    </recommendedName>
</protein>
<evidence type="ECO:0000256" key="8">
    <source>
        <dbReference type="PIRNR" id="PIRNR006230"/>
    </source>
</evidence>
<evidence type="ECO:0000256" key="7">
    <source>
        <dbReference type="ARBA" id="ARBA00023134"/>
    </source>
</evidence>
<evidence type="ECO:0000256" key="5">
    <source>
        <dbReference type="ARBA" id="ARBA00022801"/>
    </source>
</evidence>
<keyword evidence="5" id="KW-0378">Hydrolase</keyword>
<dbReference type="FunFam" id="1.10.1580.10:FF:000003">
    <property type="entry name" value="Ribosome biogenesis GTPase A"/>
    <property type="match status" value="1"/>
</dbReference>
<evidence type="ECO:0000259" key="10">
    <source>
        <dbReference type="PROSITE" id="PS51721"/>
    </source>
</evidence>
<keyword evidence="6" id="KW-0694">RNA-binding</keyword>
<dbReference type="InterPro" id="IPR023179">
    <property type="entry name" value="GTP-bd_ortho_bundle_sf"/>
</dbReference>
<dbReference type="Gene3D" id="3.40.50.300">
    <property type="entry name" value="P-loop containing nucleotide triphosphate hydrolases"/>
    <property type="match status" value="1"/>
</dbReference>
<keyword evidence="3 8" id="KW-0963">Cytoplasm</keyword>
<organism evidence="11 12">
    <name type="scientific">Cycloclasticus zancles 78-ME</name>
    <dbReference type="NCBI Taxonomy" id="1198232"/>
    <lineage>
        <taxon>Bacteria</taxon>
        <taxon>Pseudomonadati</taxon>
        <taxon>Pseudomonadota</taxon>
        <taxon>Gammaproteobacteria</taxon>
        <taxon>Thiotrichales</taxon>
        <taxon>Piscirickettsiaceae</taxon>
        <taxon>Cycloclasticus</taxon>
    </lineage>
</organism>
<reference evidence="12" key="2">
    <citation type="journal article" date="2016" name="Environ. Microbiol. Rep.">
        <title>Analysis of defence systems and a conjugative IncP-1 plasmid in the marine polyaromatic hydrocarbons-degrading bacterium Cycloclasticus sp. 78-ME.</title>
        <authorList>
            <person name="Yakimov M.M."/>
            <person name="Crisafi F."/>
            <person name="Messina E."/>
            <person name="Smedile F."/>
            <person name="Lopatina A."/>
            <person name="Denaro R."/>
            <person name="Pieper D.H."/>
            <person name="Golyshin P.N."/>
            <person name="Giuliano L."/>
        </authorList>
    </citation>
    <scope>NUCLEOTIDE SEQUENCE [LARGE SCALE GENOMIC DNA]</scope>
    <source>
        <strain evidence="12">78-ME</strain>
    </source>
</reference>
<dbReference type="InterPro" id="IPR019991">
    <property type="entry name" value="GTP-bd_ribosome_bgen"/>
</dbReference>
<proteinExistence type="inferred from homology"/>
<dbReference type="RefSeq" id="WP_020932272.1">
    <property type="nucleotide sequence ID" value="NC_021917.1"/>
</dbReference>
<dbReference type="NCBIfam" id="TIGR03596">
    <property type="entry name" value="GTPase_YlqF"/>
    <property type="match status" value="1"/>
</dbReference>
<dbReference type="Proteomes" id="UP000015380">
    <property type="component" value="Chromosome"/>
</dbReference>
<dbReference type="PRINTS" id="PR00326">
    <property type="entry name" value="GTP1OBG"/>
</dbReference>
<feature type="binding site" evidence="9">
    <location>
        <position position="168"/>
    </location>
    <ligand>
        <name>GTP</name>
        <dbReference type="ChEBI" id="CHEBI:37565"/>
    </ligand>
</feature>
<sequence length="306" mass="34302">MSINWYPGHMHKAQKEIKQRLPEVDMFIEVLDARIPYSSENPMLASIRADKPCIKILNKTDLAQADKTKAWQEYLERNKNTKTLALNLNQPNKSEQIFSLCQKLVPNKGTKISPITCLITGIPNVGKSTLINTLAGRTFAKTGNEPAVTQTQQRIDLGNNIILFDTPGLLWPKVENEDSGYRLAITGAIKDTAIEYDDIAYYAAEYFLKEHSDALMERYSLDEPPKNETALLESIGKKRGALVSGGRVNLNKASAIFIHDYRSGTLGNITLETPKMIELEIAKTEKILAEKAALKAARKKNWKNKK</sequence>
<dbReference type="AlphaFoldDB" id="S5TWE4"/>
<accession>S5TWE4</accession>
<dbReference type="SUPFAM" id="SSF52540">
    <property type="entry name" value="P-loop containing nucleoside triphosphate hydrolases"/>
    <property type="match status" value="1"/>
</dbReference>
<dbReference type="InterPro" id="IPR016478">
    <property type="entry name" value="GTPase_MTG1"/>
</dbReference>
<dbReference type="PIRSF" id="PIRSF006230">
    <property type="entry name" value="MG442"/>
    <property type="match status" value="1"/>
</dbReference>
<name>S5TWE4_9GAMM</name>
<dbReference type="KEGG" id="cza:CYCME_0965"/>
<evidence type="ECO:0000256" key="6">
    <source>
        <dbReference type="ARBA" id="ARBA00022884"/>
    </source>
</evidence>
<evidence type="ECO:0000256" key="1">
    <source>
        <dbReference type="ARBA" id="ARBA00004496"/>
    </source>
</evidence>
<comment type="function">
    <text evidence="8">Required for a late step of 50S ribosomal subunit assembly. Has GTPase activity.</text>
</comment>
<dbReference type="GO" id="GO:0003924">
    <property type="term" value="F:GTPase activity"/>
    <property type="evidence" value="ECO:0007669"/>
    <property type="project" value="TreeGrafter"/>
</dbReference>
<keyword evidence="7 8" id="KW-0342">GTP-binding</keyword>
<gene>
    <name evidence="11" type="ORF">CYCME_0965</name>
</gene>
<comment type="subcellular location">
    <subcellularLocation>
        <location evidence="1 8">Cytoplasm</location>
    </subcellularLocation>
</comment>
<dbReference type="EMBL" id="CP005996">
    <property type="protein sequence ID" value="AGS39298.1"/>
    <property type="molecule type" value="Genomic_DNA"/>
</dbReference>
<dbReference type="PANTHER" id="PTHR45782:SF4">
    <property type="entry name" value="MITOCHONDRIAL RIBOSOME-ASSOCIATED GTPASE 1"/>
    <property type="match status" value="1"/>
</dbReference>
<dbReference type="HOGENOM" id="CLU_011106_1_0_6"/>
<dbReference type="eggNOG" id="COG1161">
    <property type="taxonomic scope" value="Bacteria"/>
</dbReference>
<evidence type="ECO:0000256" key="9">
    <source>
        <dbReference type="PIRSR" id="PIRSR006230-1"/>
    </source>
</evidence>
<dbReference type="PANTHER" id="PTHR45782">
    <property type="entry name" value="MITOCHONDRIAL RIBOSOME-ASSOCIATED GTPASE 1"/>
    <property type="match status" value="1"/>
</dbReference>
<evidence type="ECO:0000256" key="4">
    <source>
        <dbReference type="ARBA" id="ARBA00022741"/>
    </source>
</evidence>
<reference evidence="11 12" key="1">
    <citation type="submission" date="2013-05" db="EMBL/GenBank/DDBJ databases">
        <title>Between feast and famine: a lifestyle of most important marine PAH-degrading bacterium Cycloclasticus sp. 7ME.</title>
        <authorList>
            <person name="Yakimov M.M."/>
            <person name="Messina E."/>
            <person name="Genovese M."/>
            <person name="Denaro R."/>
            <person name="Crisafi F."/>
            <person name="Russo D."/>
            <person name="Cappello S."/>
            <person name="Santisi S."/>
            <person name="Smedile F."/>
            <person name="Golyshina O.V."/>
            <person name="Tran H."/>
            <person name="Pieper D.H."/>
            <person name="Golyshin P.N."/>
            <person name="Giuliano L."/>
        </authorList>
    </citation>
    <scope>NUCLEOTIDE SEQUENCE [LARGE SCALE GENOMIC DNA]</scope>
    <source>
        <strain evidence="11 12">78-ME</strain>
    </source>
</reference>
<feature type="binding site" evidence="9">
    <location>
        <begin position="58"/>
        <end position="61"/>
    </location>
    <ligand>
        <name>GTP</name>
        <dbReference type="ChEBI" id="CHEBI:37565"/>
    </ligand>
</feature>
<dbReference type="Gene3D" id="1.10.1580.10">
    <property type="match status" value="1"/>
</dbReference>
<dbReference type="PROSITE" id="PS51721">
    <property type="entry name" value="G_CP"/>
    <property type="match status" value="1"/>
</dbReference>
<dbReference type="InterPro" id="IPR027417">
    <property type="entry name" value="P-loop_NTPase"/>
</dbReference>
<keyword evidence="12" id="KW-1185">Reference proteome</keyword>
<feature type="domain" description="CP-type G" evidence="10">
    <location>
        <begin position="11"/>
        <end position="172"/>
    </location>
</feature>
<dbReference type="GO" id="GO:0003723">
    <property type="term" value="F:RNA binding"/>
    <property type="evidence" value="ECO:0007669"/>
    <property type="project" value="UniProtKB-KW"/>
</dbReference>
<dbReference type="InterPro" id="IPR030378">
    <property type="entry name" value="G_CP_dom"/>
</dbReference>
<evidence type="ECO:0000313" key="12">
    <source>
        <dbReference type="Proteomes" id="UP000015380"/>
    </source>
</evidence>
<dbReference type="GO" id="GO:0005525">
    <property type="term" value="F:GTP binding"/>
    <property type="evidence" value="ECO:0007669"/>
    <property type="project" value="UniProtKB-KW"/>
</dbReference>